<organism evidence="6 7">
    <name type="scientific">Coccomyxa subellipsoidea</name>
    <dbReference type="NCBI Taxonomy" id="248742"/>
    <lineage>
        <taxon>Eukaryota</taxon>
        <taxon>Viridiplantae</taxon>
        <taxon>Chlorophyta</taxon>
        <taxon>core chlorophytes</taxon>
        <taxon>Trebouxiophyceae</taxon>
        <taxon>Trebouxiophyceae incertae sedis</taxon>
        <taxon>Coccomyxaceae</taxon>
        <taxon>Coccomyxa</taxon>
    </lineage>
</organism>
<evidence type="ECO:0000256" key="1">
    <source>
        <dbReference type="ARBA" id="ARBA00012247"/>
    </source>
</evidence>
<keyword evidence="3" id="KW-0378">Hydrolase</keyword>
<accession>A0ABR2YIL7</accession>
<proteinExistence type="predicted"/>
<reference evidence="6 7" key="1">
    <citation type="journal article" date="2024" name="Nat. Commun.">
        <title>Phylogenomics reveals the evolutionary origins of lichenization in chlorophyte algae.</title>
        <authorList>
            <person name="Puginier C."/>
            <person name="Libourel C."/>
            <person name="Otte J."/>
            <person name="Skaloud P."/>
            <person name="Haon M."/>
            <person name="Grisel S."/>
            <person name="Petersen M."/>
            <person name="Berrin J.G."/>
            <person name="Delaux P.M."/>
            <person name="Dal Grande F."/>
            <person name="Keller J."/>
        </authorList>
    </citation>
    <scope>NUCLEOTIDE SEQUENCE [LARGE SCALE GENOMIC DNA]</scope>
    <source>
        <strain evidence="6 7">SAG 216-7</strain>
    </source>
</reference>
<dbReference type="PANTHER" id="PTHR22958">
    <property type="entry name" value="GLYCEROPHOSPHORYL DIESTER PHOSPHODIESTERASE"/>
    <property type="match status" value="1"/>
</dbReference>
<name>A0ABR2YIL7_9CHLO</name>
<dbReference type="InterPro" id="IPR017946">
    <property type="entry name" value="PLC-like_Pdiesterase_TIM-brl"/>
</dbReference>
<dbReference type="PROSITE" id="PS51704">
    <property type="entry name" value="GP_PDE"/>
    <property type="match status" value="1"/>
</dbReference>
<evidence type="ECO:0000313" key="7">
    <source>
        <dbReference type="Proteomes" id="UP001491310"/>
    </source>
</evidence>
<dbReference type="CDD" id="cd08572">
    <property type="entry name" value="GDPD_GDE5_like"/>
    <property type="match status" value="1"/>
</dbReference>
<dbReference type="InterPro" id="IPR030395">
    <property type="entry name" value="GP_PDE_dom"/>
</dbReference>
<dbReference type="Pfam" id="PF03009">
    <property type="entry name" value="GDPD"/>
    <property type="match status" value="1"/>
</dbReference>
<evidence type="ECO:0000256" key="4">
    <source>
        <dbReference type="ARBA" id="ARBA00047512"/>
    </source>
</evidence>
<evidence type="ECO:0000256" key="3">
    <source>
        <dbReference type="ARBA" id="ARBA00022801"/>
    </source>
</evidence>
<evidence type="ECO:0000259" key="5">
    <source>
        <dbReference type="PROSITE" id="PS51704"/>
    </source>
</evidence>
<gene>
    <name evidence="6" type="ORF">WJX75_009398</name>
</gene>
<dbReference type="EC" id="3.1.4.46" evidence="1"/>
<dbReference type="SUPFAM" id="SSF49452">
    <property type="entry name" value="Starch-binding domain-like"/>
    <property type="match status" value="1"/>
</dbReference>
<dbReference type="SUPFAM" id="SSF51695">
    <property type="entry name" value="PLC-like phosphodiesterases"/>
    <property type="match status" value="1"/>
</dbReference>
<dbReference type="EMBL" id="JALJOT010000011">
    <property type="protein sequence ID" value="KAK9905950.1"/>
    <property type="molecule type" value="Genomic_DNA"/>
</dbReference>
<evidence type="ECO:0000256" key="2">
    <source>
        <dbReference type="ARBA" id="ARBA00022798"/>
    </source>
</evidence>
<dbReference type="InterPro" id="IPR051578">
    <property type="entry name" value="GDPD"/>
</dbReference>
<dbReference type="Gene3D" id="2.60.40.10">
    <property type="entry name" value="Immunoglobulins"/>
    <property type="match status" value="1"/>
</dbReference>
<protein>
    <recommendedName>
        <fullName evidence="1">glycerophosphodiester phosphodiesterase</fullName>
        <ecNumber evidence="1">3.1.4.46</ecNumber>
    </recommendedName>
</protein>
<evidence type="ECO:0000313" key="6">
    <source>
        <dbReference type="EMBL" id="KAK9905950.1"/>
    </source>
</evidence>
<sequence>MSVQIVFRVSTGHSLDGDARGVTGGAIDISRRLSLVGSIPELGAWSLNKRIPIRRKPELGDGIWETEPVSIPRQKFPFIYRYCANGNRQSPTTRPLVWDLVHRTCNEPPANGMVEDFFEPTSENCDSGWVTQAGVGAFQLRVGQPPGSKEPLVVLENGCCDDEVRVQLYEARPGDPAVPQGKAFATISSVDLGLPPHSEASFSGRQVDFGSDGIIFYMNGQSLDALAFRVDVTAKEDGRLIARAFVSTPTLLSLQGSIAAALVSPSMEQVGVFKAGFLVVTSLEHPYNNLGDLQRAKWSPTAASLLGTLDIGHRGSGASKGRGRSVRENTVLSFQKAATSLVDFIEFDVHVTADGEVVVHHDFDVKLSIGSEVVRLGIPALSYGQLKSTEFTHAMAANGKHASMLRGQRSTNERHLKRNMSSAEDILRSQLKPSIGSPEAVVPNISPNESSWLIADRIATLREAFQDTPPWLGFNIELKYPTDAELAAMPTRWYSRNYFCDAVLRVVLEEGHKRKIIFSSFDPDCATLLSLKCARYPVFFLTCAGSKHYADPRMNSLEAALIFAKSSKLQGVVAEAVPHVLKRLKDVVDQFHRAGLFFFTFGDANNAMEHYSAQRAAGVDAIILDDTARLAKITGKTVSLFHRPLQSPAALEEVAYTAESLAVNQQPALLARLSLGGPLSTVRSGELMRAPSNPVNIQMARSSS</sequence>
<dbReference type="Gene3D" id="3.20.20.190">
    <property type="entry name" value="Phosphatidylinositol (PI) phosphodiesterase"/>
    <property type="match status" value="1"/>
</dbReference>
<comment type="caution">
    <text evidence="6">The sequence shown here is derived from an EMBL/GenBank/DDBJ whole genome shotgun (WGS) entry which is preliminary data.</text>
</comment>
<dbReference type="InterPro" id="IPR013783">
    <property type="entry name" value="Ig-like_fold"/>
</dbReference>
<keyword evidence="7" id="KW-1185">Reference proteome</keyword>
<dbReference type="Proteomes" id="UP001491310">
    <property type="component" value="Unassembled WGS sequence"/>
</dbReference>
<dbReference type="PANTHER" id="PTHR22958:SF1">
    <property type="entry name" value="GLYCEROPHOSPHOCHOLINE PHOSPHODIESTERASE GPCPD1"/>
    <property type="match status" value="1"/>
</dbReference>
<dbReference type="InterPro" id="IPR013784">
    <property type="entry name" value="Carb-bd-like_fold"/>
</dbReference>
<comment type="catalytic activity">
    <reaction evidence="4">
        <text>a sn-glycero-3-phosphodiester + H2O = an alcohol + sn-glycerol 3-phosphate + H(+)</text>
        <dbReference type="Rhea" id="RHEA:12969"/>
        <dbReference type="ChEBI" id="CHEBI:15377"/>
        <dbReference type="ChEBI" id="CHEBI:15378"/>
        <dbReference type="ChEBI" id="CHEBI:30879"/>
        <dbReference type="ChEBI" id="CHEBI:57597"/>
        <dbReference type="ChEBI" id="CHEBI:83408"/>
        <dbReference type="EC" id="3.1.4.46"/>
    </reaction>
</comment>
<keyword evidence="2" id="KW-0319">Glycerol metabolism</keyword>
<feature type="domain" description="GP-PDE" evidence="5">
    <location>
        <begin position="308"/>
        <end position="634"/>
    </location>
</feature>